<dbReference type="SMART" id="SM00387">
    <property type="entry name" value="HATPase_c"/>
    <property type="match status" value="1"/>
</dbReference>
<dbReference type="InterPro" id="IPR004358">
    <property type="entry name" value="Sig_transdc_His_kin-like_C"/>
</dbReference>
<dbReference type="SUPFAM" id="SSF47384">
    <property type="entry name" value="Homodimeric domain of signal transducing histidine kinase"/>
    <property type="match status" value="1"/>
</dbReference>
<dbReference type="RefSeq" id="WP_090270489.1">
    <property type="nucleotide sequence ID" value="NZ_FOEP01000011.1"/>
</dbReference>
<dbReference type="SMART" id="SM01079">
    <property type="entry name" value="CHASE"/>
    <property type="match status" value="1"/>
</dbReference>
<dbReference type="FunFam" id="3.30.565.10:FF:000010">
    <property type="entry name" value="Sensor histidine kinase RcsC"/>
    <property type="match status" value="1"/>
</dbReference>
<keyword evidence="6 11" id="KW-0812">Transmembrane</keyword>
<evidence type="ECO:0000313" key="15">
    <source>
        <dbReference type="Proteomes" id="UP000198634"/>
    </source>
</evidence>
<feature type="domain" description="Histidine kinase" evidence="12">
    <location>
        <begin position="450"/>
        <end position="690"/>
    </location>
</feature>
<evidence type="ECO:0000313" key="14">
    <source>
        <dbReference type="EMBL" id="SEQ69981.1"/>
    </source>
</evidence>
<gene>
    <name evidence="14" type="ORF">SAMN04488092_11158</name>
</gene>
<dbReference type="Pfam" id="PF00512">
    <property type="entry name" value="HisKA"/>
    <property type="match status" value="1"/>
</dbReference>
<dbReference type="InterPro" id="IPR003661">
    <property type="entry name" value="HisK_dim/P_dom"/>
</dbReference>
<dbReference type="GO" id="GO:0000155">
    <property type="term" value="F:phosphorelay sensor kinase activity"/>
    <property type="evidence" value="ECO:0007669"/>
    <property type="project" value="InterPro"/>
</dbReference>
<evidence type="ECO:0000256" key="10">
    <source>
        <dbReference type="ARBA" id="ARBA00023136"/>
    </source>
</evidence>
<keyword evidence="9" id="KW-0902">Two-component regulatory system</keyword>
<proteinExistence type="predicted"/>
<evidence type="ECO:0000256" key="1">
    <source>
        <dbReference type="ARBA" id="ARBA00000085"/>
    </source>
</evidence>
<evidence type="ECO:0000256" key="3">
    <source>
        <dbReference type="ARBA" id="ARBA00012438"/>
    </source>
</evidence>
<evidence type="ECO:0000256" key="5">
    <source>
        <dbReference type="ARBA" id="ARBA00022679"/>
    </source>
</evidence>
<dbReference type="EC" id="2.7.13.3" evidence="3"/>
<keyword evidence="5" id="KW-0808">Transferase</keyword>
<evidence type="ECO:0000256" key="2">
    <source>
        <dbReference type="ARBA" id="ARBA00004370"/>
    </source>
</evidence>
<evidence type="ECO:0000259" key="12">
    <source>
        <dbReference type="PROSITE" id="PS50109"/>
    </source>
</evidence>
<dbReference type="OrthoDB" id="9801651at2"/>
<reference evidence="14 15" key="1">
    <citation type="submission" date="2016-10" db="EMBL/GenBank/DDBJ databases">
        <authorList>
            <person name="de Groot N.N."/>
        </authorList>
    </citation>
    <scope>NUCLEOTIDE SEQUENCE [LARGE SCALE GENOMIC DNA]</scope>
    <source>
        <strain evidence="14 15">DSM 22007</strain>
    </source>
</reference>
<dbReference type="Pfam" id="PF02518">
    <property type="entry name" value="HATPase_c"/>
    <property type="match status" value="1"/>
</dbReference>
<dbReference type="CDD" id="cd00082">
    <property type="entry name" value="HisKA"/>
    <property type="match status" value="1"/>
</dbReference>
<dbReference type="InterPro" id="IPR036097">
    <property type="entry name" value="HisK_dim/P_sf"/>
</dbReference>
<sequence length="690" mass="77018">MQASDAKRVSSRRFSWRWFLKRIRDNSHLLIYLYVLASLTVVDYILEKYTIAHNRTEFVQNVSERADTIRAQLEADIVGKALLMRGLAVSIASTPNISQDQFAKIAAHVIGGDSNILLIASAPDLVIRNIYPFEKNHKYIGLDYRNTPENWDAIQTARSTGQTVVTGPIVMEDGSGDRAFVSRTPVFTSNPVTGEQEFWGLMVALLNAQNFIEKVAAFAVQSGYDIAIHSHSPDGTDGEVFFGDPNLFDKDPVLTKVTLPFGSWVVAVLPKGGWPSFQKSLGALRFWLALVGVFLLLIVAYFVELNRRKLAAEEHLLNAIDAINDGFALYDDQDRLVLFNNKYRKLYAQTGDLLVKGNTFERIIRGGVARGQYPQAKGIEEDWIAERMAKHREANYEIEQLLDDDTWVRVSERKTAAGWTVGFRVDITELKRAQTAAESANHAKTEFLNVISHELRTPLTVILGYNTFLVAPETLPTVRALREAIADESIPREALNEKTDKLVDMVARYAGKMDTAGKHLLTLIQETLDYSKIEVGKMNISPEPVEVAPIVESLVDQLRQQAKAKGICLLSETENLQVLADETRLRQILFNLIGNAIKFTDHGEIEVWTEKTGDMMTFHVEDTGQGIPADELERVFESFRQVETSSVRKTGGTGLGLAISRKLVEMHGGKIWVESTLGEGSAFSFTIPLA</sequence>
<evidence type="ECO:0000256" key="6">
    <source>
        <dbReference type="ARBA" id="ARBA00022692"/>
    </source>
</evidence>
<dbReference type="Gene3D" id="3.30.565.10">
    <property type="entry name" value="Histidine kinase-like ATPase, C-terminal domain"/>
    <property type="match status" value="1"/>
</dbReference>
<dbReference type="EMBL" id="FOEP01000011">
    <property type="protein sequence ID" value="SEQ69981.1"/>
    <property type="molecule type" value="Genomic_DNA"/>
</dbReference>
<dbReference type="Pfam" id="PF12860">
    <property type="entry name" value="PAS_7"/>
    <property type="match status" value="1"/>
</dbReference>
<dbReference type="Proteomes" id="UP000198634">
    <property type="component" value="Unassembled WGS sequence"/>
</dbReference>
<dbReference type="CDD" id="cd16922">
    <property type="entry name" value="HATPase_EvgS-ArcB-TorS-like"/>
    <property type="match status" value="1"/>
</dbReference>
<feature type="transmembrane region" description="Helical" evidence="11">
    <location>
        <begin position="284"/>
        <end position="303"/>
    </location>
</feature>
<keyword evidence="8 11" id="KW-1133">Transmembrane helix</keyword>
<dbReference type="AlphaFoldDB" id="A0A1H9I5K6"/>
<accession>A0A1H9I5K6</accession>
<organism evidence="14 15">
    <name type="scientific">Thalassovita taeanensis</name>
    <dbReference type="NCBI Taxonomy" id="657014"/>
    <lineage>
        <taxon>Bacteria</taxon>
        <taxon>Pseudomonadati</taxon>
        <taxon>Pseudomonadota</taxon>
        <taxon>Alphaproteobacteria</taxon>
        <taxon>Rhodobacterales</taxon>
        <taxon>Roseobacteraceae</taxon>
        <taxon>Thalassovita</taxon>
    </lineage>
</organism>
<evidence type="ECO:0000256" key="4">
    <source>
        <dbReference type="ARBA" id="ARBA00022553"/>
    </source>
</evidence>
<comment type="catalytic activity">
    <reaction evidence="1">
        <text>ATP + protein L-histidine = ADP + protein N-phospho-L-histidine.</text>
        <dbReference type="EC" id="2.7.13.3"/>
    </reaction>
</comment>
<evidence type="ECO:0000256" key="11">
    <source>
        <dbReference type="SAM" id="Phobius"/>
    </source>
</evidence>
<dbReference type="PROSITE" id="PS50109">
    <property type="entry name" value="HIS_KIN"/>
    <property type="match status" value="1"/>
</dbReference>
<dbReference type="InterPro" id="IPR005467">
    <property type="entry name" value="His_kinase_dom"/>
</dbReference>
<evidence type="ECO:0000256" key="8">
    <source>
        <dbReference type="ARBA" id="ARBA00022989"/>
    </source>
</evidence>
<dbReference type="Pfam" id="PF03924">
    <property type="entry name" value="CHASE"/>
    <property type="match status" value="1"/>
</dbReference>
<dbReference type="InterPro" id="IPR003594">
    <property type="entry name" value="HATPase_dom"/>
</dbReference>
<dbReference type="STRING" id="657014.SAMN04488092_11158"/>
<dbReference type="Gene3D" id="1.10.287.130">
    <property type="match status" value="1"/>
</dbReference>
<dbReference type="InterPro" id="IPR036890">
    <property type="entry name" value="HATPase_C_sf"/>
</dbReference>
<dbReference type="Gene3D" id="3.30.450.350">
    <property type="entry name" value="CHASE domain"/>
    <property type="match status" value="1"/>
</dbReference>
<keyword evidence="7" id="KW-0418">Kinase</keyword>
<feature type="transmembrane region" description="Helical" evidence="11">
    <location>
        <begin position="29"/>
        <end position="46"/>
    </location>
</feature>
<evidence type="ECO:0000259" key="13">
    <source>
        <dbReference type="PROSITE" id="PS50839"/>
    </source>
</evidence>
<dbReference type="PRINTS" id="PR00344">
    <property type="entry name" value="BCTRLSENSOR"/>
</dbReference>
<comment type="subcellular location">
    <subcellularLocation>
        <location evidence="2">Membrane</location>
    </subcellularLocation>
</comment>
<dbReference type="PROSITE" id="PS50839">
    <property type="entry name" value="CHASE"/>
    <property type="match status" value="1"/>
</dbReference>
<feature type="domain" description="CHASE" evidence="13">
    <location>
        <begin position="120"/>
        <end position="267"/>
    </location>
</feature>
<keyword evidence="10 11" id="KW-0472">Membrane</keyword>
<dbReference type="PANTHER" id="PTHR43047:SF72">
    <property type="entry name" value="OSMOSENSING HISTIDINE PROTEIN KINASE SLN1"/>
    <property type="match status" value="1"/>
</dbReference>
<dbReference type="GO" id="GO:0009927">
    <property type="term" value="F:histidine phosphotransfer kinase activity"/>
    <property type="evidence" value="ECO:0007669"/>
    <property type="project" value="TreeGrafter"/>
</dbReference>
<dbReference type="GO" id="GO:0005886">
    <property type="term" value="C:plasma membrane"/>
    <property type="evidence" value="ECO:0007669"/>
    <property type="project" value="TreeGrafter"/>
</dbReference>
<evidence type="ECO:0000256" key="9">
    <source>
        <dbReference type="ARBA" id="ARBA00023012"/>
    </source>
</evidence>
<dbReference type="SUPFAM" id="SSF55874">
    <property type="entry name" value="ATPase domain of HSP90 chaperone/DNA topoisomerase II/histidine kinase"/>
    <property type="match status" value="1"/>
</dbReference>
<dbReference type="InterPro" id="IPR042240">
    <property type="entry name" value="CHASE_sf"/>
</dbReference>
<protein>
    <recommendedName>
        <fullName evidence="3">histidine kinase</fullName>
        <ecNumber evidence="3">2.7.13.3</ecNumber>
    </recommendedName>
</protein>
<dbReference type="Gene3D" id="3.30.450.20">
    <property type="entry name" value="PAS domain"/>
    <property type="match status" value="1"/>
</dbReference>
<evidence type="ECO:0000256" key="7">
    <source>
        <dbReference type="ARBA" id="ARBA00022777"/>
    </source>
</evidence>
<dbReference type="SMART" id="SM00388">
    <property type="entry name" value="HisKA"/>
    <property type="match status" value="1"/>
</dbReference>
<name>A0A1H9I5K6_9RHOB</name>
<keyword evidence="4" id="KW-0597">Phosphoprotein</keyword>
<dbReference type="InterPro" id="IPR006189">
    <property type="entry name" value="CHASE_dom"/>
</dbReference>
<dbReference type="PANTHER" id="PTHR43047">
    <property type="entry name" value="TWO-COMPONENT HISTIDINE PROTEIN KINASE"/>
    <property type="match status" value="1"/>
</dbReference>
<keyword evidence="15" id="KW-1185">Reference proteome</keyword>